<reference evidence="1" key="1">
    <citation type="submission" date="2024-07" db="EMBL/GenBank/DDBJ databases">
        <title>Metagenome and Metagenome-Assembled Genomes of Archaea from a hot spring from the geothermal field of Los Azufres, Mexico.</title>
        <authorList>
            <person name="Marin-Paredes R."/>
            <person name="Martinez-Romero E."/>
            <person name="Servin-Garciduenas L.E."/>
        </authorList>
    </citation>
    <scope>NUCLEOTIDE SEQUENCE</scope>
    <source>
        <strain evidence="1">AZ1-454</strain>
    </source>
</reference>
<evidence type="ECO:0000313" key="2">
    <source>
        <dbReference type="Proteomes" id="UP000053480"/>
    </source>
</evidence>
<comment type="caution">
    <text evidence="1">The sequence shown here is derived from an EMBL/GenBank/DDBJ whole genome shotgun (WGS) entry which is preliminary data.</text>
</comment>
<gene>
    <name evidence="1" type="ORF">TQ35_0006390</name>
</gene>
<dbReference type="Proteomes" id="UP000053480">
    <property type="component" value="Unassembled WGS sequence"/>
</dbReference>
<sequence length="138" mass="15622">MKVRIGIEGFAIDSAHYTLSSPGNAQLHGHTYVISVEIEGQVDPSSGFVMDFEILRKTVSEVVKEWDHKLIVPAKDIDKIRVEAPFQMEIKKINAPFATAEYIGTEIAKEVYQRLGNKYKVNIKIYEGKDSYAEIDYP</sequence>
<organism evidence="1 2">
    <name type="scientific">Candidatus Aramenus sulfurataquae</name>
    <dbReference type="NCBI Taxonomy" id="1326980"/>
    <lineage>
        <taxon>Archaea</taxon>
        <taxon>Thermoproteota</taxon>
        <taxon>Thermoprotei</taxon>
        <taxon>Sulfolobales</taxon>
        <taxon>Sulfolobaceae</taxon>
        <taxon>Candidatus Aramenus</taxon>
    </lineage>
</organism>
<protein>
    <submittedName>
        <fullName evidence="1">6-pyruvoyl tetrahydropterin synthase family protein</fullName>
    </submittedName>
</protein>
<proteinExistence type="predicted"/>
<dbReference type="EMBL" id="JZWS03000007">
    <property type="protein sequence ID" value="MEW9491812.1"/>
    <property type="molecule type" value="Genomic_DNA"/>
</dbReference>
<evidence type="ECO:0000313" key="1">
    <source>
        <dbReference type="EMBL" id="MEW9491812.1"/>
    </source>
</evidence>
<accession>A0ACC6TPK6</accession>
<name>A0ACC6TPK6_9CREN</name>